<evidence type="ECO:0000313" key="1">
    <source>
        <dbReference type="EMBL" id="SHI79557.1"/>
    </source>
</evidence>
<dbReference type="Pfam" id="PF12900">
    <property type="entry name" value="Pyridox_ox_2"/>
    <property type="match status" value="1"/>
</dbReference>
<gene>
    <name evidence="1" type="ORF">SAMN02745941_04365</name>
</gene>
<dbReference type="AlphaFoldDB" id="A0A1M6E243"/>
<accession>A0A1M6E243</accession>
<dbReference type="RefSeq" id="WP_073022664.1">
    <property type="nucleotide sequence ID" value="NZ_FQXU01000020.1"/>
</dbReference>
<proteinExistence type="predicted"/>
<dbReference type="InterPro" id="IPR012349">
    <property type="entry name" value="Split_barrel_FMN-bd"/>
</dbReference>
<name>A0A1M6E243_9CLOT</name>
<dbReference type="Proteomes" id="UP000184241">
    <property type="component" value="Unassembled WGS sequence"/>
</dbReference>
<evidence type="ECO:0000313" key="2">
    <source>
        <dbReference type="Proteomes" id="UP000184241"/>
    </source>
</evidence>
<dbReference type="Gene3D" id="2.30.110.10">
    <property type="entry name" value="Electron Transport, Fmn-binding Protein, Chain A"/>
    <property type="match status" value="1"/>
</dbReference>
<sequence>MEKISYTRRICNDKDKINNFVTEQRVGTLSMCTKEGIPYALPVNYVYWNEKIYIHGMGSGKKNRFLSENPSVCFTIFEELGTVTDPMPAKCDTSYLSVVVFGKATLVDDLEEKTQALTKFLDKFVPNFFKTPLSKHFVDKYRSSLDNNAVAVYCIIPEDLTAKENPIDMENMFDKHKSMHRHQI</sequence>
<protein>
    <recommendedName>
        <fullName evidence="3">Nitroimidazol reductase NimA, pyridoxamine 5'-phosphate oxidase superfamily</fullName>
    </recommendedName>
</protein>
<dbReference type="EMBL" id="FQXU01000020">
    <property type="protein sequence ID" value="SHI79557.1"/>
    <property type="molecule type" value="Genomic_DNA"/>
</dbReference>
<evidence type="ECO:0008006" key="3">
    <source>
        <dbReference type="Google" id="ProtNLM"/>
    </source>
</evidence>
<dbReference type="SUPFAM" id="SSF50475">
    <property type="entry name" value="FMN-binding split barrel"/>
    <property type="match status" value="1"/>
</dbReference>
<reference evidence="1 2" key="1">
    <citation type="submission" date="2016-11" db="EMBL/GenBank/DDBJ databases">
        <authorList>
            <person name="Jaros S."/>
            <person name="Januszkiewicz K."/>
            <person name="Wedrychowicz H."/>
        </authorList>
    </citation>
    <scope>NUCLEOTIDE SEQUENCE [LARGE SCALE GENOMIC DNA]</scope>
    <source>
        <strain evidence="1 2">DSM 6191</strain>
    </source>
</reference>
<dbReference type="PANTHER" id="PTHR34071">
    <property type="entry name" value="5-NITROIMIDAZOLE ANTIBIOTICS RESISTANCE PROTEIN, NIMA-FAMILY-RELATED PROTEIN-RELATED"/>
    <property type="match status" value="1"/>
</dbReference>
<dbReference type="InterPro" id="IPR024747">
    <property type="entry name" value="Pyridox_Oxase-rel"/>
</dbReference>
<dbReference type="PANTHER" id="PTHR34071:SF2">
    <property type="entry name" value="FLAVIN-NUCLEOTIDE-BINDING PROTEIN"/>
    <property type="match status" value="1"/>
</dbReference>
<organism evidence="1 2">
    <name type="scientific">Clostridium intestinale DSM 6191</name>
    <dbReference type="NCBI Taxonomy" id="1121320"/>
    <lineage>
        <taxon>Bacteria</taxon>
        <taxon>Bacillati</taxon>
        <taxon>Bacillota</taxon>
        <taxon>Clostridia</taxon>
        <taxon>Eubacteriales</taxon>
        <taxon>Clostridiaceae</taxon>
        <taxon>Clostridium</taxon>
    </lineage>
</organism>